<feature type="DNA-binding region" description="H-T-H motif" evidence="2">
    <location>
        <begin position="42"/>
        <end position="61"/>
    </location>
</feature>
<dbReference type="RefSeq" id="WP_379318996.1">
    <property type="nucleotide sequence ID" value="NZ_JBHTLM010000005.1"/>
</dbReference>
<comment type="caution">
    <text evidence="4">The sequence shown here is derived from an EMBL/GenBank/DDBJ whole genome shotgun (WGS) entry which is preliminary data.</text>
</comment>
<dbReference type="Gene3D" id="1.10.357.10">
    <property type="entry name" value="Tetracycline Repressor, domain 2"/>
    <property type="match status" value="1"/>
</dbReference>
<evidence type="ECO:0000313" key="5">
    <source>
        <dbReference type="Proteomes" id="UP001597262"/>
    </source>
</evidence>
<evidence type="ECO:0000259" key="3">
    <source>
        <dbReference type="PROSITE" id="PS50977"/>
    </source>
</evidence>
<reference evidence="5" key="1">
    <citation type="journal article" date="2019" name="Int. J. Syst. Evol. Microbiol.">
        <title>The Global Catalogue of Microorganisms (GCM) 10K type strain sequencing project: providing services to taxonomists for standard genome sequencing and annotation.</title>
        <authorList>
            <consortium name="The Broad Institute Genomics Platform"/>
            <consortium name="The Broad Institute Genome Sequencing Center for Infectious Disease"/>
            <person name="Wu L."/>
            <person name="Ma J."/>
        </authorList>
    </citation>
    <scope>NUCLEOTIDE SEQUENCE [LARGE SCALE GENOMIC DNA]</scope>
    <source>
        <strain evidence="5">CCUG 59189</strain>
    </source>
</reference>
<evidence type="ECO:0000256" key="2">
    <source>
        <dbReference type="PROSITE-ProRule" id="PRU00335"/>
    </source>
</evidence>
<name>A0ABW3RWP1_9BACL</name>
<proteinExistence type="predicted"/>
<sequence length="210" mass="24417">MDEDNSKDKVRRPRQSRSIKTKQSILKAAMELFSQKGYHKTNTKEIAALAGVSTGSFYSYYVDKRAVFLDALKLYHQEFNDRLIPSLGAMKLKEGNRVELISHFIDSLVDAHEVFTEFHAELEVMYHSDPEVKEFSDKQIQYSRELTASYMEEWKDELQVTDIKAASIIVFEVINRIVDVIVFESQDLDTAHLKKELVDMISHYLFEPKK</sequence>
<dbReference type="Pfam" id="PF17918">
    <property type="entry name" value="TetR_C_15"/>
    <property type="match status" value="1"/>
</dbReference>
<dbReference type="PANTHER" id="PTHR43479:SF11">
    <property type="entry name" value="ACREF_ENVCD OPERON REPRESSOR-RELATED"/>
    <property type="match status" value="1"/>
</dbReference>
<dbReference type="Gene3D" id="1.10.10.60">
    <property type="entry name" value="Homeodomain-like"/>
    <property type="match status" value="1"/>
</dbReference>
<dbReference type="PANTHER" id="PTHR43479">
    <property type="entry name" value="ACREF/ENVCD OPERON REPRESSOR-RELATED"/>
    <property type="match status" value="1"/>
</dbReference>
<dbReference type="PRINTS" id="PR00455">
    <property type="entry name" value="HTHTETR"/>
</dbReference>
<dbReference type="SUPFAM" id="SSF46689">
    <property type="entry name" value="Homeodomain-like"/>
    <property type="match status" value="1"/>
</dbReference>
<gene>
    <name evidence="4" type="ORF">ACFQ3W_09590</name>
</gene>
<dbReference type="Pfam" id="PF00440">
    <property type="entry name" value="TetR_N"/>
    <property type="match status" value="1"/>
</dbReference>
<dbReference type="EMBL" id="JBHTLM010000005">
    <property type="protein sequence ID" value="MFD1176551.1"/>
    <property type="molecule type" value="Genomic_DNA"/>
</dbReference>
<evidence type="ECO:0000256" key="1">
    <source>
        <dbReference type="ARBA" id="ARBA00023125"/>
    </source>
</evidence>
<dbReference type="InterPro" id="IPR001647">
    <property type="entry name" value="HTH_TetR"/>
</dbReference>
<feature type="domain" description="HTH tetR-type" evidence="3">
    <location>
        <begin position="19"/>
        <end position="79"/>
    </location>
</feature>
<dbReference type="InterPro" id="IPR041669">
    <property type="entry name" value="TetR_C_15"/>
</dbReference>
<organism evidence="4 5">
    <name type="scientific">Paenibacillus puldeungensis</name>
    <dbReference type="NCBI Taxonomy" id="696536"/>
    <lineage>
        <taxon>Bacteria</taxon>
        <taxon>Bacillati</taxon>
        <taxon>Bacillota</taxon>
        <taxon>Bacilli</taxon>
        <taxon>Bacillales</taxon>
        <taxon>Paenibacillaceae</taxon>
        <taxon>Paenibacillus</taxon>
    </lineage>
</organism>
<dbReference type="Proteomes" id="UP001597262">
    <property type="component" value="Unassembled WGS sequence"/>
</dbReference>
<dbReference type="InterPro" id="IPR050624">
    <property type="entry name" value="HTH-type_Tx_Regulator"/>
</dbReference>
<protein>
    <submittedName>
        <fullName evidence="4">TetR/AcrR family transcriptional regulator</fullName>
    </submittedName>
</protein>
<keyword evidence="5" id="KW-1185">Reference proteome</keyword>
<dbReference type="InterPro" id="IPR009057">
    <property type="entry name" value="Homeodomain-like_sf"/>
</dbReference>
<accession>A0ABW3RWP1</accession>
<evidence type="ECO:0000313" key="4">
    <source>
        <dbReference type="EMBL" id="MFD1176551.1"/>
    </source>
</evidence>
<keyword evidence="1 2" id="KW-0238">DNA-binding</keyword>
<dbReference type="PROSITE" id="PS50977">
    <property type="entry name" value="HTH_TETR_2"/>
    <property type="match status" value="1"/>
</dbReference>